<name>A0A081BMA0_9BACT</name>
<evidence type="ECO:0000313" key="3">
    <source>
        <dbReference type="Proteomes" id="UP000030700"/>
    </source>
</evidence>
<dbReference type="EMBL" id="DF820457">
    <property type="protein sequence ID" value="GAK51516.1"/>
    <property type="molecule type" value="Genomic_DNA"/>
</dbReference>
<accession>A0A081BMA0</accession>
<dbReference type="STRING" id="1499966.U14_02761"/>
<keyword evidence="1" id="KW-0812">Transmembrane</keyword>
<evidence type="ECO:0000313" key="2">
    <source>
        <dbReference type="EMBL" id="GAK51516.1"/>
    </source>
</evidence>
<reference evidence="2 3" key="1">
    <citation type="journal article" date="2015" name="PeerJ">
        <title>First genomic representation of candidate bacterial phylum KSB3 points to enhanced environmental sensing as a trigger of wastewater bulking.</title>
        <authorList>
            <person name="Sekiguchi Y."/>
            <person name="Ohashi A."/>
            <person name="Parks D.H."/>
            <person name="Yamauchi T."/>
            <person name="Tyson G.W."/>
            <person name="Hugenholtz P."/>
        </authorList>
    </citation>
    <scope>NUCLEOTIDE SEQUENCE [LARGE SCALE GENOMIC DNA]</scope>
</reference>
<dbReference type="AlphaFoldDB" id="A0A081BMA0"/>
<evidence type="ECO:0000256" key="1">
    <source>
        <dbReference type="SAM" id="Phobius"/>
    </source>
</evidence>
<gene>
    <name evidence="2" type="ORF">U14_02761</name>
</gene>
<keyword evidence="1" id="KW-0472">Membrane</keyword>
<keyword evidence="1" id="KW-1133">Transmembrane helix</keyword>
<sequence>MKLTPQQQQQLDEALRQVYQSREQLPINLDAHWQADVMRSIRRLEPAGRNPLALFDAVVWKFAAAAGAFVVALSLYASVIGWNPLSDLADYFFSNPVQFAIVQSFGEVLNLWVN</sequence>
<keyword evidence="3" id="KW-1185">Reference proteome</keyword>
<feature type="transmembrane region" description="Helical" evidence="1">
    <location>
        <begin position="52"/>
        <end position="77"/>
    </location>
</feature>
<proteinExistence type="predicted"/>
<organism evidence="2 3">
    <name type="scientific">Candidatus Moduliflexus flocculans</name>
    <dbReference type="NCBI Taxonomy" id="1499966"/>
    <lineage>
        <taxon>Bacteria</taxon>
        <taxon>Candidatus Moduliflexota</taxon>
        <taxon>Candidatus Moduliflexia</taxon>
        <taxon>Candidatus Moduliflexales</taxon>
        <taxon>Candidatus Moduliflexaceae</taxon>
    </lineage>
</organism>
<dbReference type="Proteomes" id="UP000030700">
    <property type="component" value="Unassembled WGS sequence"/>
</dbReference>
<protein>
    <submittedName>
        <fullName evidence="2">Uncharacterized protein</fullName>
    </submittedName>
</protein>
<dbReference type="HOGENOM" id="CLU_2116179_0_0_0"/>